<sequence>MRVSLEMSMDAEALKYRVLRISYIPWALRASNSTARNTARNTHLYFVAPRLWKMTSALKEIQHEHLLLSNDPIIPLIDSFISKTCTISFVSGARIVIPEISRDLWRCLEEFDSCRSSGDLWRPLETNQVLLMFSRPCRTNPGAASASSVLDVWVVHH</sequence>
<reference evidence="1" key="1">
    <citation type="journal article" date="2019" name="Environ. Microbiol.">
        <title>Fungal ecological strategies reflected in gene transcription - a case study of two litter decomposers.</title>
        <authorList>
            <person name="Barbi F."/>
            <person name="Kohler A."/>
            <person name="Barry K."/>
            <person name="Baskaran P."/>
            <person name="Daum C."/>
            <person name="Fauchery L."/>
            <person name="Ihrmark K."/>
            <person name="Kuo A."/>
            <person name="LaButti K."/>
            <person name="Lipzen A."/>
            <person name="Morin E."/>
            <person name="Grigoriev I.V."/>
            <person name="Henrissat B."/>
            <person name="Lindahl B."/>
            <person name="Martin F."/>
        </authorList>
    </citation>
    <scope>NUCLEOTIDE SEQUENCE</scope>
    <source>
        <strain evidence="1">JB14</strain>
    </source>
</reference>
<gene>
    <name evidence="1" type="ORF">BT96DRAFT_75376</name>
</gene>
<proteinExistence type="predicted"/>
<organism evidence="1 2">
    <name type="scientific">Gymnopus androsaceus JB14</name>
    <dbReference type="NCBI Taxonomy" id="1447944"/>
    <lineage>
        <taxon>Eukaryota</taxon>
        <taxon>Fungi</taxon>
        <taxon>Dikarya</taxon>
        <taxon>Basidiomycota</taxon>
        <taxon>Agaricomycotina</taxon>
        <taxon>Agaricomycetes</taxon>
        <taxon>Agaricomycetidae</taxon>
        <taxon>Agaricales</taxon>
        <taxon>Marasmiineae</taxon>
        <taxon>Omphalotaceae</taxon>
        <taxon>Gymnopus</taxon>
    </lineage>
</organism>
<dbReference type="AlphaFoldDB" id="A0A6A4HIV0"/>
<dbReference type="EMBL" id="ML769498">
    <property type="protein sequence ID" value="KAE9397378.1"/>
    <property type="molecule type" value="Genomic_DNA"/>
</dbReference>
<name>A0A6A4HIV0_9AGAR</name>
<protein>
    <submittedName>
        <fullName evidence="1">Uncharacterized protein</fullName>
    </submittedName>
</protein>
<keyword evidence="2" id="KW-1185">Reference proteome</keyword>
<evidence type="ECO:0000313" key="1">
    <source>
        <dbReference type="EMBL" id="KAE9397378.1"/>
    </source>
</evidence>
<accession>A0A6A4HIV0</accession>
<dbReference type="Proteomes" id="UP000799118">
    <property type="component" value="Unassembled WGS sequence"/>
</dbReference>
<evidence type="ECO:0000313" key="2">
    <source>
        <dbReference type="Proteomes" id="UP000799118"/>
    </source>
</evidence>